<dbReference type="RefSeq" id="WP_347610985.1">
    <property type="nucleotide sequence ID" value="NZ_JBDPZC010000006.1"/>
</dbReference>
<evidence type="ECO:0000313" key="2">
    <source>
        <dbReference type="Proteomes" id="UP001462640"/>
    </source>
</evidence>
<gene>
    <name evidence="1" type="ORF">ABDJ40_14825</name>
</gene>
<protein>
    <submittedName>
        <fullName evidence="1">Uncharacterized protein</fullName>
    </submittedName>
</protein>
<evidence type="ECO:0000313" key="1">
    <source>
        <dbReference type="EMBL" id="MEO3714037.1"/>
    </source>
</evidence>
<organism evidence="1 2">
    <name type="scientific">Roseateles flavus</name>
    <dbReference type="NCBI Taxonomy" id="3149041"/>
    <lineage>
        <taxon>Bacteria</taxon>
        <taxon>Pseudomonadati</taxon>
        <taxon>Pseudomonadota</taxon>
        <taxon>Betaproteobacteria</taxon>
        <taxon>Burkholderiales</taxon>
        <taxon>Sphaerotilaceae</taxon>
        <taxon>Roseateles</taxon>
    </lineage>
</organism>
<proteinExistence type="predicted"/>
<keyword evidence="2" id="KW-1185">Reference proteome</keyword>
<comment type="caution">
    <text evidence="1">The sequence shown here is derived from an EMBL/GenBank/DDBJ whole genome shotgun (WGS) entry which is preliminary data.</text>
</comment>
<dbReference type="Proteomes" id="UP001462640">
    <property type="component" value="Unassembled WGS sequence"/>
</dbReference>
<reference evidence="1 2" key="1">
    <citation type="submission" date="2024-05" db="EMBL/GenBank/DDBJ databases">
        <title>Roseateles sp. 2.12 16S ribosomal RNA gene Genome sequencing and assembly.</title>
        <authorList>
            <person name="Woo H."/>
        </authorList>
    </citation>
    <scope>NUCLEOTIDE SEQUENCE [LARGE SCALE GENOMIC DNA]</scope>
    <source>
        <strain evidence="1 2">2.12</strain>
    </source>
</reference>
<accession>A0ABV0GG53</accession>
<name>A0ABV0GG53_9BURK</name>
<sequence>MKASNLTTPRTLAACQFVSNASPLPRPGRRARSRAVLGLMRALLSPFTAPAAPLPDMVWHSKIGQRVRYNGHPHMVTGAQRVADNPSLLRYRLLPLGGQVEIWSEPRPTLEAA</sequence>
<dbReference type="EMBL" id="JBDPZC010000006">
    <property type="protein sequence ID" value="MEO3714037.1"/>
    <property type="molecule type" value="Genomic_DNA"/>
</dbReference>